<dbReference type="Proteomes" id="UP000011996">
    <property type="component" value="Unassembled WGS sequence"/>
</dbReference>
<name>M5RVS6_9BACT</name>
<dbReference type="AlphaFoldDB" id="M5RVS6"/>
<proteinExistence type="predicted"/>
<feature type="region of interest" description="Disordered" evidence="1">
    <location>
        <begin position="470"/>
        <end position="501"/>
    </location>
</feature>
<gene>
    <name evidence="2" type="ORF">RESH_05956</name>
</gene>
<accession>M5RVS6</accession>
<sequence length="501" mass="57575">MSEDFGVVTWVDTAAGGATFRLQIRDWKWYLKKLDEDSSSGDEGILSPKEALAWLRERKLALPSELLFQDAYPRRLRVEYEGAEYFFDPYDGWDLTGVEPEYRVYDLVQPWLEPSDWMLTKDDVCVELVENCDDKKVGLRVFKIGDNARLNPTVSEYDLLDYGFIEIRPEIVVNQNEICQFLAPSKFSSRGVDRVAVEYRNWNWTITRQSMRNSSKDSTQADCHAVIKLLEDNDVYVPDEALLQQTLSPSFLVGSIDDHAEARLDLAGWKLVGAGYEKTDSEGNWLPRELECWLLTDNVHWLLVYDFRDVVHPDEPPMQYEIVDEGYAADWCLRQGFQPPDSILSSASIPVLQAGGPVEKTAAVKPIEPTKSSDQVDEANRKSDLSNDERFSRYRLDLDDPDFELPPQYDDKITFAVDRKLDELKPCNTWPDTIDKLELAAMENNWGAVPRTEQWLRPRLERYRNAVGITHVPGERGNPKLRAKSKQKRGTKTNRKPKPKA</sequence>
<organism evidence="2 3">
    <name type="scientific">Rhodopirellula europaea SH398</name>
    <dbReference type="NCBI Taxonomy" id="1263868"/>
    <lineage>
        <taxon>Bacteria</taxon>
        <taxon>Pseudomonadati</taxon>
        <taxon>Planctomycetota</taxon>
        <taxon>Planctomycetia</taxon>
        <taxon>Pirellulales</taxon>
        <taxon>Pirellulaceae</taxon>
        <taxon>Rhodopirellula</taxon>
    </lineage>
</organism>
<evidence type="ECO:0000313" key="2">
    <source>
        <dbReference type="EMBL" id="EMI23453.1"/>
    </source>
</evidence>
<feature type="compositionally biased region" description="Basic residues" evidence="1">
    <location>
        <begin position="479"/>
        <end position="501"/>
    </location>
</feature>
<protein>
    <submittedName>
        <fullName evidence="2">Uncharacterized protein</fullName>
    </submittedName>
</protein>
<comment type="caution">
    <text evidence="2">The sequence shown here is derived from an EMBL/GenBank/DDBJ whole genome shotgun (WGS) entry which is preliminary data.</text>
</comment>
<dbReference type="PATRIC" id="fig|1263868.3.peg.6463"/>
<dbReference type="EMBL" id="ANOF01000196">
    <property type="protein sequence ID" value="EMI23453.1"/>
    <property type="molecule type" value="Genomic_DNA"/>
</dbReference>
<evidence type="ECO:0000313" key="3">
    <source>
        <dbReference type="Proteomes" id="UP000011996"/>
    </source>
</evidence>
<evidence type="ECO:0000256" key="1">
    <source>
        <dbReference type="SAM" id="MobiDB-lite"/>
    </source>
</evidence>
<dbReference type="STRING" id="1263868.RESH_05956"/>
<reference evidence="2 3" key="1">
    <citation type="journal article" date="2013" name="Mar. Genomics">
        <title>Expression of sulfatases in Rhodopirellula baltica and the diversity of sulfatases in the genus Rhodopirellula.</title>
        <authorList>
            <person name="Wegner C.E."/>
            <person name="Richter-Heitmann T."/>
            <person name="Klindworth A."/>
            <person name="Klockow C."/>
            <person name="Richter M."/>
            <person name="Achstetter T."/>
            <person name="Glockner F.O."/>
            <person name="Harder J."/>
        </authorList>
    </citation>
    <scope>NUCLEOTIDE SEQUENCE [LARGE SCALE GENOMIC DNA]</scope>
    <source>
        <strain evidence="2 3">SH398</strain>
    </source>
</reference>
<feature type="region of interest" description="Disordered" evidence="1">
    <location>
        <begin position="366"/>
        <end position="385"/>
    </location>
</feature>